<keyword evidence="2" id="KW-0325">Glycoprotein</keyword>
<dbReference type="InterPro" id="IPR027417">
    <property type="entry name" value="P-loop_NTPase"/>
</dbReference>
<keyword evidence="5" id="KW-1185">Reference proteome</keyword>
<gene>
    <name evidence="4" type="ORF">ACFOD6_18580</name>
</gene>
<proteinExistence type="predicted"/>
<dbReference type="EC" id="2.8.2.-" evidence="4"/>
<comment type="caution">
    <text evidence="4">The sequence shown here is derived from an EMBL/GenBank/DDBJ whole genome shotgun (WGS) entry which is preliminary data.</text>
</comment>
<dbReference type="InterPro" id="IPR000863">
    <property type="entry name" value="Sulfotransferase_dom"/>
</dbReference>
<organism evidence="4 5">
    <name type="scientific">Tabrizicola soli</name>
    <dbReference type="NCBI Taxonomy" id="2185115"/>
    <lineage>
        <taxon>Bacteria</taxon>
        <taxon>Pseudomonadati</taxon>
        <taxon>Pseudomonadota</taxon>
        <taxon>Alphaproteobacteria</taxon>
        <taxon>Rhodobacterales</taxon>
        <taxon>Paracoccaceae</taxon>
        <taxon>Tabrizicola</taxon>
    </lineage>
</organism>
<evidence type="ECO:0000256" key="2">
    <source>
        <dbReference type="ARBA" id="ARBA00023180"/>
    </source>
</evidence>
<dbReference type="EMBL" id="JBHRSM010000047">
    <property type="protein sequence ID" value="MFC3088051.1"/>
    <property type="molecule type" value="Genomic_DNA"/>
</dbReference>
<dbReference type="RefSeq" id="WP_197647567.1">
    <property type="nucleotide sequence ID" value="NZ_JAEACP010000032.1"/>
</dbReference>
<keyword evidence="1 4" id="KW-0808">Transferase</keyword>
<accession>A0ABV7DYU6</accession>
<dbReference type="GO" id="GO:0016740">
    <property type="term" value="F:transferase activity"/>
    <property type="evidence" value="ECO:0007669"/>
    <property type="project" value="UniProtKB-KW"/>
</dbReference>
<evidence type="ECO:0000313" key="5">
    <source>
        <dbReference type="Proteomes" id="UP001595445"/>
    </source>
</evidence>
<dbReference type="Proteomes" id="UP001595445">
    <property type="component" value="Unassembled WGS sequence"/>
</dbReference>
<dbReference type="PANTHER" id="PTHR10605:SF56">
    <property type="entry name" value="BIFUNCTIONAL HEPARAN SULFATE N-DEACETYLASE_N-SULFOTRANSFERASE"/>
    <property type="match status" value="1"/>
</dbReference>
<sequence>MPKVSFLVVGAQKSGTTTLHHHLAQQPDLYLPGCKEVHFFDGDSRDWSSPDYRAYEAFLTAAASTQICGEATPAYMVHRRFLERIRAYNPQMRLIAVLRHPVERAWSNWRMLVTQGAETLPFAQAIRDRRNRIAKNWRAYSYVERGFYADQIANILDLFPAGNCHFLLTEDLARDPTAAIGGTCALLDCPSPRLPVQPKVVKLLESRNLGPLSPNEFGLNKAVRRP</sequence>
<evidence type="ECO:0000256" key="1">
    <source>
        <dbReference type="ARBA" id="ARBA00022679"/>
    </source>
</evidence>
<dbReference type="InterPro" id="IPR037359">
    <property type="entry name" value="NST/OST"/>
</dbReference>
<dbReference type="PANTHER" id="PTHR10605">
    <property type="entry name" value="HEPARAN SULFATE SULFOTRANSFERASE"/>
    <property type="match status" value="1"/>
</dbReference>
<dbReference type="Pfam" id="PF00685">
    <property type="entry name" value="Sulfotransfer_1"/>
    <property type="match status" value="1"/>
</dbReference>
<dbReference type="SUPFAM" id="SSF52540">
    <property type="entry name" value="P-loop containing nucleoside triphosphate hydrolases"/>
    <property type="match status" value="1"/>
</dbReference>
<dbReference type="Gene3D" id="3.40.50.300">
    <property type="entry name" value="P-loop containing nucleotide triphosphate hydrolases"/>
    <property type="match status" value="1"/>
</dbReference>
<evidence type="ECO:0000259" key="3">
    <source>
        <dbReference type="Pfam" id="PF00685"/>
    </source>
</evidence>
<name>A0ABV7DYU6_9RHOB</name>
<protein>
    <submittedName>
        <fullName evidence="4">Sulfotransferase family protein</fullName>
        <ecNumber evidence="4">2.8.2.-</ecNumber>
    </submittedName>
</protein>
<feature type="domain" description="Sulfotransferase" evidence="3">
    <location>
        <begin position="6"/>
        <end position="192"/>
    </location>
</feature>
<evidence type="ECO:0000313" key="4">
    <source>
        <dbReference type="EMBL" id="MFC3088051.1"/>
    </source>
</evidence>
<reference evidence="5" key="1">
    <citation type="journal article" date="2019" name="Int. J. Syst. Evol. Microbiol.">
        <title>The Global Catalogue of Microorganisms (GCM) 10K type strain sequencing project: providing services to taxonomists for standard genome sequencing and annotation.</title>
        <authorList>
            <consortium name="The Broad Institute Genomics Platform"/>
            <consortium name="The Broad Institute Genome Sequencing Center for Infectious Disease"/>
            <person name="Wu L."/>
            <person name="Ma J."/>
        </authorList>
    </citation>
    <scope>NUCLEOTIDE SEQUENCE [LARGE SCALE GENOMIC DNA]</scope>
    <source>
        <strain evidence="5">KCTC 62102</strain>
    </source>
</reference>